<evidence type="ECO:0000256" key="6">
    <source>
        <dbReference type="ARBA" id="ARBA00022692"/>
    </source>
</evidence>
<dbReference type="SUPFAM" id="SSF63380">
    <property type="entry name" value="Riboflavin synthase domain-like"/>
    <property type="match status" value="1"/>
</dbReference>
<evidence type="ECO:0000256" key="8">
    <source>
        <dbReference type="ARBA" id="ARBA00022989"/>
    </source>
</evidence>
<dbReference type="EMBL" id="WUBL01000214">
    <property type="protein sequence ID" value="KAF2963328.1"/>
    <property type="molecule type" value="Genomic_DNA"/>
</dbReference>
<protein>
    <recommendedName>
        <fullName evidence="3">ferric-chelate reductase (NADPH)</fullName>
        <ecNumber evidence="3">1.16.1.9</ecNumber>
    </recommendedName>
</protein>
<proteinExistence type="inferred from homology"/>
<dbReference type="InterPro" id="IPR017927">
    <property type="entry name" value="FAD-bd_FR_type"/>
</dbReference>
<keyword evidence="6 13" id="KW-0812">Transmembrane</keyword>
<keyword evidence="5" id="KW-1003">Cell membrane</keyword>
<evidence type="ECO:0000256" key="4">
    <source>
        <dbReference type="ARBA" id="ARBA00022448"/>
    </source>
</evidence>
<dbReference type="EC" id="1.16.1.9" evidence="3"/>
<evidence type="ECO:0000256" key="13">
    <source>
        <dbReference type="SAM" id="Phobius"/>
    </source>
</evidence>
<sequence>MAGDLPGEGQATGWTPDMENHSLANYLLYITAVGSALVIIWRLTMAITTYRHILYAPLFRKRHNREFQISSAINVGTLPSRLQFLLLLGYFATNVAFTVVHIPFAESASDGLKQVRNRSGTLATVNMIPLFILAGRNNPLIPLLGISFDTMNLLHRWVGRIVALEAVVHTLAFYANSALKQGWGPAFLATFSSQFLLYGFIATAAFVVILFQAASISRHAFYEVFKIVHILLAVAAVVGLWYHLNIKGVDQLKWLVAVIPLWLGDRLARFARIIYHNIGKGGTKTLVEALPGNAVRVTVTMARPWNFRPGQHAYLYMPTISFWQSHPFSLAWSGEDENVDKLAMNRQDILAMRKTSMSFVIRARTGMTSTLYHRAAANPDGRLVTRCLVEGPYGGEHTMDSYGTVMLFAGGVGITHAVPHVRHLVAGFANGTVATRKVILVWIIQSPEHLEWIRPWMTQILAMDRRREILRIMLFVSRPRSTKEIHSPSSTVQMFPGRPNIDTLMGMEMEQQVGMMGVSVCGPGALSDEVRLAVRRKQYEGAIDFIEEAFSW</sequence>
<evidence type="ECO:0000259" key="14">
    <source>
        <dbReference type="PROSITE" id="PS51384"/>
    </source>
</evidence>
<dbReference type="Pfam" id="PF01794">
    <property type="entry name" value="Ferric_reduct"/>
    <property type="match status" value="1"/>
</dbReference>
<keyword evidence="7" id="KW-0249">Electron transport</keyword>
<feature type="transmembrane region" description="Helical" evidence="13">
    <location>
        <begin position="84"/>
        <end position="104"/>
    </location>
</feature>
<accession>A0A7C8MIQ2</accession>
<gene>
    <name evidence="15" type="ORF">GQX73_g10248</name>
</gene>
<feature type="transmembrane region" description="Helical" evidence="13">
    <location>
        <begin position="157"/>
        <end position="175"/>
    </location>
</feature>
<evidence type="ECO:0000256" key="5">
    <source>
        <dbReference type="ARBA" id="ARBA00022475"/>
    </source>
</evidence>
<evidence type="ECO:0000256" key="7">
    <source>
        <dbReference type="ARBA" id="ARBA00022982"/>
    </source>
</evidence>
<evidence type="ECO:0000313" key="16">
    <source>
        <dbReference type="Proteomes" id="UP000481858"/>
    </source>
</evidence>
<organism evidence="15 16">
    <name type="scientific">Xylaria multiplex</name>
    <dbReference type="NCBI Taxonomy" id="323545"/>
    <lineage>
        <taxon>Eukaryota</taxon>
        <taxon>Fungi</taxon>
        <taxon>Dikarya</taxon>
        <taxon>Ascomycota</taxon>
        <taxon>Pezizomycotina</taxon>
        <taxon>Sordariomycetes</taxon>
        <taxon>Xylariomycetidae</taxon>
        <taxon>Xylariales</taxon>
        <taxon>Xylariaceae</taxon>
        <taxon>Xylaria</taxon>
    </lineage>
</organism>
<feature type="domain" description="FAD-binding FR-type" evidence="14">
    <location>
        <begin position="260"/>
        <end position="399"/>
    </location>
</feature>
<evidence type="ECO:0000256" key="1">
    <source>
        <dbReference type="ARBA" id="ARBA00004651"/>
    </source>
</evidence>
<keyword evidence="4" id="KW-0813">Transport</keyword>
<dbReference type="InterPro" id="IPR013112">
    <property type="entry name" value="FAD-bd_8"/>
</dbReference>
<feature type="transmembrane region" description="Helical" evidence="13">
    <location>
        <begin position="124"/>
        <end position="145"/>
    </location>
</feature>
<dbReference type="SUPFAM" id="SSF52343">
    <property type="entry name" value="Ferredoxin reductase-like, C-terminal NADP-linked domain"/>
    <property type="match status" value="1"/>
</dbReference>
<dbReference type="InterPro" id="IPR017938">
    <property type="entry name" value="Riboflavin_synthase-like_b-brl"/>
</dbReference>
<dbReference type="CDD" id="cd06186">
    <property type="entry name" value="NOX_Duox_like_FAD_NADP"/>
    <property type="match status" value="1"/>
</dbReference>
<comment type="caution">
    <text evidence="15">The sequence shown here is derived from an EMBL/GenBank/DDBJ whole genome shotgun (WGS) entry which is preliminary data.</text>
</comment>
<evidence type="ECO:0000256" key="12">
    <source>
        <dbReference type="ARBA" id="ARBA00048483"/>
    </source>
</evidence>
<evidence type="ECO:0000256" key="3">
    <source>
        <dbReference type="ARBA" id="ARBA00012668"/>
    </source>
</evidence>
<keyword evidence="9" id="KW-0560">Oxidoreductase</keyword>
<evidence type="ECO:0000313" key="15">
    <source>
        <dbReference type="EMBL" id="KAF2963328.1"/>
    </source>
</evidence>
<dbReference type="InterPro" id="IPR039261">
    <property type="entry name" value="FNR_nucleotide-bd"/>
</dbReference>
<keyword evidence="16" id="KW-1185">Reference proteome</keyword>
<dbReference type="Pfam" id="PF08022">
    <property type="entry name" value="FAD_binding_8"/>
    <property type="match status" value="1"/>
</dbReference>
<evidence type="ECO:0000256" key="10">
    <source>
        <dbReference type="ARBA" id="ARBA00023065"/>
    </source>
</evidence>
<dbReference type="GO" id="GO:0052851">
    <property type="term" value="F:ferric-chelate reductase (NADPH) activity"/>
    <property type="evidence" value="ECO:0007669"/>
    <property type="project" value="UniProtKB-EC"/>
</dbReference>
<dbReference type="Proteomes" id="UP000481858">
    <property type="component" value="Unassembled WGS sequence"/>
</dbReference>
<dbReference type="InterPro" id="IPR051410">
    <property type="entry name" value="Ferric/Cupric_Reductase"/>
</dbReference>
<dbReference type="InterPro" id="IPR013130">
    <property type="entry name" value="Fe3_Rdtase_TM_dom"/>
</dbReference>
<dbReference type="GO" id="GO:0015677">
    <property type="term" value="P:copper ion import"/>
    <property type="evidence" value="ECO:0007669"/>
    <property type="project" value="TreeGrafter"/>
</dbReference>
<feature type="transmembrane region" description="Helical" evidence="13">
    <location>
        <begin position="195"/>
        <end position="215"/>
    </location>
</feature>
<keyword evidence="11 13" id="KW-0472">Membrane</keyword>
<evidence type="ECO:0000256" key="2">
    <source>
        <dbReference type="ARBA" id="ARBA00006278"/>
    </source>
</evidence>
<comment type="subcellular location">
    <subcellularLocation>
        <location evidence="1">Cell membrane</location>
        <topology evidence="1">Multi-pass membrane protein</topology>
    </subcellularLocation>
</comment>
<dbReference type="PANTHER" id="PTHR32361:SF24">
    <property type="entry name" value="REDUCTASE, PUTATIVE (AFU_ORTHOLOGUE AFUA_3G10820)-RELATED"/>
    <property type="match status" value="1"/>
</dbReference>
<dbReference type="InterPro" id="IPR013121">
    <property type="entry name" value="Fe_red_NAD-bd_6"/>
</dbReference>
<evidence type="ECO:0000256" key="11">
    <source>
        <dbReference type="ARBA" id="ARBA00023136"/>
    </source>
</evidence>
<keyword evidence="8 13" id="KW-1133">Transmembrane helix</keyword>
<evidence type="ECO:0000256" key="9">
    <source>
        <dbReference type="ARBA" id="ARBA00023002"/>
    </source>
</evidence>
<dbReference type="GO" id="GO:0006879">
    <property type="term" value="P:intracellular iron ion homeostasis"/>
    <property type="evidence" value="ECO:0007669"/>
    <property type="project" value="TreeGrafter"/>
</dbReference>
<dbReference type="FunFam" id="3.40.50.80:FF:000023">
    <property type="entry name" value="Putative ferric-chelate reductase"/>
    <property type="match status" value="1"/>
</dbReference>
<dbReference type="SFLD" id="SFLDS00052">
    <property type="entry name" value="Ferric_Reductase_Domain"/>
    <property type="match status" value="1"/>
</dbReference>
<dbReference type="FunCoup" id="A0A7C8MIQ2">
    <property type="interactions" value="337"/>
</dbReference>
<dbReference type="SFLD" id="SFLDG01168">
    <property type="entry name" value="Ferric_reductase_subgroup_(FRE"/>
    <property type="match status" value="1"/>
</dbReference>
<keyword evidence="10" id="KW-0406">Ion transport</keyword>
<dbReference type="OrthoDB" id="4494341at2759"/>
<feature type="transmembrane region" description="Helical" evidence="13">
    <location>
        <begin position="26"/>
        <end position="44"/>
    </location>
</feature>
<comment type="catalytic activity">
    <reaction evidence="12">
        <text>2 a Fe(II)-siderophore + NADP(+) + H(+) = 2 a Fe(III)-siderophore + NADPH</text>
        <dbReference type="Rhea" id="RHEA:28795"/>
        <dbReference type="Rhea" id="RHEA-COMP:11342"/>
        <dbReference type="Rhea" id="RHEA-COMP:11344"/>
        <dbReference type="ChEBI" id="CHEBI:15378"/>
        <dbReference type="ChEBI" id="CHEBI:29033"/>
        <dbReference type="ChEBI" id="CHEBI:29034"/>
        <dbReference type="ChEBI" id="CHEBI:57783"/>
        <dbReference type="ChEBI" id="CHEBI:58349"/>
        <dbReference type="EC" id="1.16.1.9"/>
    </reaction>
</comment>
<dbReference type="PROSITE" id="PS51384">
    <property type="entry name" value="FAD_FR"/>
    <property type="match status" value="1"/>
</dbReference>
<feature type="transmembrane region" description="Helical" evidence="13">
    <location>
        <begin position="227"/>
        <end position="244"/>
    </location>
</feature>
<dbReference type="PANTHER" id="PTHR32361">
    <property type="entry name" value="FERRIC/CUPRIC REDUCTASE TRANSMEMBRANE COMPONENT"/>
    <property type="match status" value="1"/>
</dbReference>
<dbReference type="GO" id="GO:0006826">
    <property type="term" value="P:iron ion transport"/>
    <property type="evidence" value="ECO:0007669"/>
    <property type="project" value="TreeGrafter"/>
</dbReference>
<comment type="similarity">
    <text evidence="2">Belongs to the ferric reductase (FRE) family.</text>
</comment>
<reference evidence="15 16" key="1">
    <citation type="submission" date="2019-12" db="EMBL/GenBank/DDBJ databases">
        <title>Draft genome sequence of the ascomycete Xylaria multiplex DSM 110363.</title>
        <authorList>
            <person name="Buettner E."/>
            <person name="Kellner H."/>
        </authorList>
    </citation>
    <scope>NUCLEOTIDE SEQUENCE [LARGE SCALE GENOMIC DNA]</scope>
    <source>
        <strain evidence="15 16">DSM 110363</strain>
    </source>
</reference>
<dbReference type="GO" id="GO:0005886">
    <property type="term" value="C:plasma membrane"/>
    <property type="evidence" value="ECO:0007669"/>
    <property type="project" value="UniProtKB-SubCell"/>
</dbReference>
<dbReference type="AlphaFoldDB" id="A0A7C8MIQ2"/>
<dbReference type="InParanoid" id="A0A7C8MIQ2"/>
<dbReference type="Gene3D" id="3.40.50.80">
    <property type="entry name" value="Nucleotide-binding domain of ferredoxin-NADP reductase (FNR) module"/>
    <property type="match status" value="1"/>
</dbReference>
<dbReference type="Pfam" id="PF08030">
    <property type="entry name" value="NAD_binding_6"/>
    <property type="match status" value="1"/>
</dbReference>
<name>A0A7C8MIQ2_9PEZI</name>